<keyword evidence="2" id="KW-1185">Reference proteome</keyword>
<evidence type="ECO:0000313" key="1">
    <source>
        <dbReference type="EMBL" id="QNP54636.1"/>
    </source>
</evidence>
<protein>
    <submittedName>
        <fullName evidence="1">DUF4245 domain-containing protein</fullName>
    </submittedName>
</protein>
<evidence type="ECO:0000313" key="2">
    <source>
        <dbReference type="Proteomes" id="UP000516117"/>
    </source>
</evidence>
<dbReference type="AlphaFoldDB" id="A0A7H0H270"/>
<dbReference type="KEGG" id="tdf:H9L22_09890"/>
<organism evidence="1 2">
    <name type="scientific">Tessaracoccus defluvii</name>
    <dbReference type="NCBI Taxonomy" id="1285901"/>
    <lineage>
        <taxon>Bacteria</taxon>
        <taxon>Bacillati</taxon>
        <taxon>Actinomycetota</taxon>
        <taxon>Actinomycetes</taxon>
        <taxon>Propionibacteriales</taxon>
        <taxon>Propionibacteriaceae</taxon>
        <taxon>Tessaracoccus</taxon>
    </lineage>
</organism>
<dbReference type="EMBL" id="CP060789">
    <property type="protein sequence ID" value="QNP54636.1"/>
    <property type="molecule type" value="Genomic_DNA"/>
</dbReference>
<name>A0A7H0H270_9ACTN</name>
<dbReference type="RefSeq" id="WP_187719774.1">
    <property type="nucleotide sequence ID" value="NZ_BAABBL010000008.1"/>
</dbReference>
<dbReference type="InterPro" id="IPR025339">
    <property type="entry name" value="DUF4245"/>
</dbReference>
<proteinExistence type="predicted"/>
<accession>A0A7H0H270</accession>
<sequence>MAGRNSNARGRDMVISMAVLLVPVALIVWFFSQPGDTTVQAVSVAPVLQKAKAASPYPLLVPEALDAEWTATRVAWAASGDKWIDGEPAEGNSWQVGYMSPEGIYFGVQQRDEALRSFVSGVTRDGSGLRAEVDLAGRTWQRYESADRRTMSLVNVDGDVASIVTADTDFAELEAFASTLVAVDPAQG</sequence>
<reference evidence="1 2" key="1">
    <citation type="submission" date="2020-08" db="EMBL/GenBank/DDBJ databases">
        <title>Genome sequence of Tessaracoccus defluvii JCM 17540T.</title>
        <authorList>
            <person name="Hyun D.-W."/>
            <person name="Bae J.-W."/>
        </authorList>
    </citation>
    <scope>NUCLEOTIDE SEQUENCE [LARGE SCALE GENOMIC DNA]</scope>
    <source>
        <strain evidence="1 2">JCM 17540</strain>
    </source>
</reference>
<dbReference type="Proteomes" id="UP000516117">
    <property type="component" value="Chromosome"/>
</dbReference>
<gene>
    <name evidence="1" type="ORF">H9L22_09890</name>
</gene>
<dbReference type="Pfam" id="PF14030">
    <property type="entry name" value="DUF4245"/>
    <property type="match status" value="1"/>
</dbReference>